<dbReference type="EMBL" id="QOZG01000012">
    <property type="protein sequence ID" value="RCS21940.1"/>
    <property type="molecule type" value="Genomic_DNA"/>
</dbReference>
<comment type="caution">
    <text evidence="1">The sequence shown here is derived from an EMBL/GenBank/DDBJ whole genome shotgun (WGS) entry which is preliminary data.</text>
</comment>
<gene>
    <name evidence="1" type="ORF">DUT91_21270</name>
</gene>
<name>A0A368K1R8_9HYPH</name>
<sequence>MTPDFAPIELDGFWAELDPIAKGAFLEGRFSTAEPERDDQSVLSLTRASTGSLIDITGVHDPESIQVRHA</sequence>
<dbReference type="AlphaFoldDB" id="A0A368K1R8"/>
<organism evidence="1 2">
    <name type="scientific">Phyllobacterium salinisoli</name>
    <dbReference type="NCBI Taxonomy" id="1899321"/>
    <lineage>
        <taxon>Bacteria</taxon>
        <taxon>Pseudomonadati</taxon>
        <taxon>Pseudomonadota</taxon>
        <taxon>Alphaproteobacteria</taxon>
        <taxon>Hyphomicrobiales</taxon>
        <taxon>Phyllobacteriaceae</taxon>
        <taxon>Phyllobacterium</taxon>
    </lineage>
</organism>
<keyword evidence="2" id="KW-1185">Reference proteome</keyword>
<reference evidence="1 2" key="1">
    <citation type="submission" date="2018-07" db="EMBL/GenBank/DDBJ databases">
        <title>The draft genome of Phyllobacterium salinisoli.</title>
        <authorList>
            <person name="Liu L."/>
            <person name="Li L."/>
            <person name="Zhang X."/>
            <person name="Liang L."/>
        </authorList>
    </citation>
    <scope>NUCLEOTIDE SEQUENCE [LARGE SCALE GENOMIC DNA]</scope>
    <source>
        <strain evidence="1 2">LLAN61</strain>
    </source>
</reference>
<accession>A0A368K1R8</accession>
<dbReference type="Proteomes" id="UP000253420">
    <property type="component" value="Unassembled WGS sequence"/>
</dbReference>
<proteinExistence type="predicted"/>
<evidence type="ECO:0000313" key="1">
    <source>
        <dbReference type="EMBL" id="RCS21940.1"/>
    </source>
</evidence>
<protein>
    <submittedName>
        <fullName evidence="1">Uncharacterized protein</fullName>
    </submittedName>
</protein>
<evidence type="ECO:0000313" key="2">
    <source>
        <dbReference type="Proteomes" id="UP000253420"/>
    </source>
</evidence>